<dbReference type="InterPro" id="IPR018485">
    <property type="entry name" value="FGGY_C"/>
</dbReference>
<dbReference type="Pfam" id="PF02782">
    <property type="entry name" value="FGGY_C"/>
    <property type="match status" value="1"/>
</dbReference>
<dbReference type="InterPro" id="IPR043129">
    <property type="entry name" value="ATPase_NBD"/>
</dbReference>
<dbReference type="EC" id="2.7.1.16" evidence="4"/>
<protein>
    <submittedName>
        <fullName evidence="4">Ribulokinase</fullName>
        <ecNumber evidence="4">2.7.1.16</ecNumber>
    </submittedName>
</protein>
<evidence type="ECO:0000259" key="3">
    <source>
        <dbReference type="Pfam" id="PF02782"/>
    </source>
</evidence>
<dbReference type="EMBL" id="CP046244">
    <property type="protein sequence ID" value="QGP93258.1"/>
    <property type="molecule type" value="Genomic_DNA"/>
</dbReference>
<dbReference type="SUPFAM" id="SSF53067">
    <property type="entry name" value="Actin-like ATPase domain"/>
    <property type="match status" value="1"/>
</dbReference>
<dbReference type="Proteomes" id="UP000425916">
    <property type="component" value="Chromosome"/>
</dbReference>
<feature type="domain" description="Carbohydrate kinase FGGY C-terminal" evidence="3">
    <location>
        <begin position="25"/>
        <end position="79"/>
    </location>
</feature>
<evidence type="ECO:0000313" key="5">
    <source>
        <dbReference type="Proteomes" id="UP000425916"/>
    </source>
</evidence>
<evidence type="ECO:0000313" key="4">
    <source>
        <dbReference type="EMBL" id="QGP93258.1"/>
    </source>
</evidence>
<dbReference type="AlphaFoldDB" id="A0A6I5ZU86"/>
<dbReference type="GO" id="GO:0005737">
    <property type="term" value="C:cytoplasm"/>
    <property type="evidence" value="ECO:0007669"/>
    <property type="project" value="TreeGrafter"/>
</dbReference>
<reference evidence="4 5" key="1">
    <citation type="submission" date="2019-11" db="EMBL/GenBank/DDBJ databases">
        <title>Genome sequence of Moorella glycerini DSM11254.</title>
        <authorList>
            <person name="Poehlein A."/>
            <person name="Boeer T."/>
            <person name="Daniel R."/>
        </authorList>
    </citation>
    <scope>NUCLEOTIDE SEQUENCE [LARGE SCALE GENOMIC DNA]</scope>
    <source>
        <strain evidence="4 5">DSM 11254</strain>
    </source>
</reference>
<keyword evidence="1 4" id="KW-0808">Transferase</keyword>
<dbReference type="RefSeq" id="WP_211661898.1">
    <property type="nucleotide sequence ID" value="NZ_CP046244.1"/>
</dbReference>
<dbReference type="GO" id="GO:0008741">
    <property type="term" value="F:ribulokinase activity"/>
    <property type="evidence" value="ECO:0007669"/>
    <property type="project" value="UniProtKB-EC"/>
</dbReference>
<evidence type="ECO:0000256" key="2">
    <source>
        <dbReference type="ARBA" id="ARBA00022777"/>
    </source>
</evidence>
<dbReference type="GO" id="GO:0019150">
    <property type="term" value="F:D-ribulokinase activity"/>
    <property type="evidence" value="ECO:0007669"/>
    <property type="project" value="TreeGrafter"/>
</dbReference>
<name>A0A6I5ZU86_9FIRM</name>
<keyword evidence="2 4" id="KW-0418">Kinase</keyword>
<organism evidence="4 5">
    <name type="scientific">Neomoorella glycerini</name>
    <dbReference type="NCBI Taxonomy" id="55779"/>
    <lineage>
        <taxon>Bacteria</taxon>
        <taxon>Bacillati</taxon>
        <taxon>Bacillota</taxon>
        <taxon>Clostridia</taxon>
        <taxon>Neomoorellales</taxon>
        <taxon>Neomoorellaceae</taxon>
        <taxon>Neomoorella</taxon>
    </lineage>
</organism>
<sequence length="131" mass="14331">MTPRVQHRAPSTQTGGPWPCAKFMEEGIEIKEVIALGGIVRKNDFVMQVLADVLAMPIKVAASDQTCALGAAMFGAVAAGLYPTVEAAQEKMGCGFAKTYTPDPENAARYRELYRDYLALGRVLEDYLRKM</sequence>
<accession>A0A6I5ZU86</accession>
<dbReference type="PANTHER" id="PTHR43435:SF4">
    <property type="entry name" value="FGGY CARBOHYDRATE KINASE DOMAIN-CONTAINING PROTEIN"/>
    <property type="match status" value="1"/>
</dbReference>
<gene>
    <name evidence="4" type="primary">araB</name>
    <name evidence="4" type="ORF">MGLY_26650</name>
</gene>
<proteinExistence type="predicted"/>
<dbReference type="PANTHER" id="PTHR43435">
    <property type="entry name" value="RIBULOKINASE"/>
    <property type="match status" value="1"/>
</dbReference>
<evidence type="ECO:0000256" key="1">
    <source>
        <dbReference type="ARBA" id="ARBA00022679"/>
    </source>
</evidence>
<keyword evidence="5" id="KW-1185">Reference proteome</keyword>
<dbReference type="Gene3D" id="3.30.420.40">
    <property type="match status" value="1"/>
</dbReference>
<dbReference type="GO" id="GO:0019321">
    <property type="term" value="P:pentose metabolic process"/>
    <property type="evidence" value="ECO:0007669"/>
    <property type="project" value="TreeGrafter"/>
</dbReference>